<accession>A0A1D7XNN6</accession>
<dbReference type="KEGG" id="ctae:BGI42_10535"/>
<protein>
    <submittedName>
        <fullName evidence="1">Uncharacterized protein</fullName>
    </submittedName>
</protein>
<name>A0A1D7XNN6_9CLOT</name>
<evidence type="ECO:0000313" key="2">
    <source>
        <dbReference type="Proteomes" id="UP000094652"/>
    </source>
</evidence>
<evidence type="ECO:0000313" key="1">
    <source>
        <dbReference type="EMBL" id="AOR24955.2"/>
    </source>
</evidence>
<dbReference type="AlphaFoldDB" id="A0A1D7XNN6"/>
<sequence length="240" mass="28319">MENNLIDQELYDFLNKKFPKCANDLKEGIELLENIIQSTIDTIEEKSGETIKKERDFSKADEYRKKESILNTIALKLQEVMDNLSIETEPEENLTIEEKEEKEIPNYNKYLVDSNVQHTLYEDFTHKRPVAFELNGEKHDVRDWKDMLLQTCNIIANINKDLIMSFPKNERMNGKKVTYFAYKEEDIVRAPRKIENLDLYVSTNHSANSIRNIVINILREYKISVSAFKIYLRADYSELH</sequence>
<keyword evidence="2" id="KW-1185">Reference proteome</keyword>
<dbReference type="InterPro" id="IPR036835">
    <property type="entry name" value="SeqA_DNA-bd_C_sf"/>
</dbReference>
<organism evidence="1 2">
    <name type="scientific">Clostridium taeniosporum</name>
    <dbReference type="NCBI Taxonomy" id="394958"/>
    <lineage>
        <taxon>Bacteria</taxon>
        <taxon>Bacillati</taxon>
        <taxon>Bacillota</taxon>
        <taxon>Clostridia</taxon>
        <taxon>Eubacteriales</taxon>
        <taxon>Clostridiaceae</taxon>
        <taxon>Clostridium</taxon>
    </lineage>
</organism>
<dbReference type="OrthoDB" id="1903286at2"/>
<reference evidence="2" key="1">
    <citation type="submission" date="2016-09" db="EMBL/GenBank/DDBJ databases">
        <title>Genomics of Clostridium taeniosporum, an organism which forms endospores with ribbon-like appendages.</title>
        <authorList>
            <person name="Walker J.R."/>
        </authorList>
    </citation>
    <scope>NUCLEOTIDE SEQUENCE [LARGE SCALE GENOMIC DNA]</scope>
    <source>
        <strain evidence="2">1/k</strain>
    </source>
</reference>
<dbReference type="Proteomes" id="UP000094652">
    <property type="component" value="Chromosome"/>
</dbReference>
<dbReference type="EMBL" id="CP017253">
    <property type="protein sequence ID" value="AOR24955.2"/>
    <property type="molecule type" value="Genomic_DNA"/>
</dbReference>
<dbReference type="Gene3D" id="1.20.1380.10">
    <property type="entry name" value="Replication modulator SeqA, C-terminal DNA-binding domain"/>
    <property type="match status" value="1"/>
</dbReference>
<gene>
    <name evidence="1" type="ORF">BGI42_10535</name>
</gene>
<dbReference type="STRING" id="394958.BGI42_10535"/>
<proteinExistence type="predicted"/>
<dbReference type="GO" id="GO:0003677">
    <property type="term" value="F:DNA binding"/>
    <property type="evidence" value="ECO:0007669"/>
    <property type="project" value="InterPro"/>
</dbReference>
<dbReference type="RefSeq" id="WP_084023873.1">
    <property type="nucleotide sequence ID" value="NZ_CP017253.2"/>
</dbReference>